<reference evidence="2 3" key="1">
    <citation type="submission" date="2016-07" db="EMBL/GenBank/DDBJ databases">
        <title>Pervasive Adenine N6-methylation of Active Genes in Fungi.</title>
        <authorList>
            <consortium name="DOE Joint Genome Institute"/>
            <person name="Mondo S.J."/>
            <person name="Dannebaum R.O."/>
            <person name="Kuo R.C."/>
            <person name="Labutti K."/>
            <person name="Haridas S."/>
            <person name="Kuo A."/>
            <person name="Salamov A."/>
            <person name="Ahrendt S.R."/>
            <person name="Lipzen A."/>
            <person name="Sullivan W."/>
            <person name="Andreopoulos W.B."/>
            <person name="Clum A."/>
            <person name="Lindquist E."/>
            <person name="Daum C."/>
            <person name="Ramamoorthy G.K."/>
            <person name="Gryganskyi A."/>
            <person name="Culley D."/>
            <person name="Magnuson J.K."/>
            <person name="James T.Y."/>
            <person name="O'Malley M.A."/>
            <person name="Stajich J.E."/>
            <person name="Spatafora J.W."/>
            <person name="Visel A."/>
            <person name="Grigoriev I.V."/>
        </authorList>
    </citation>
    <scope>NUCLEOTIDE SEQUENCE [LARGE SCALE GENOMIC DNA]</scope>
    <source>
        <strain evidence="2 3">12-1054</strain>
    </source>
</reference>
<name>A0A1Y2ENU8_PROLT</name>
<dbReference type="EMBL" id="MCFI01000037">
    <property type="protein sequence ID" value="ORY73202.1"/>
    <property type="molecule type" value="Genomic_DNA"/>
</dbReference>
<dbReference type="PRINTS" id="PR00160">
    <property type="entry name" value="GLUTAREDOXIN"/>
</dbReference>
<protein>
    <submittedName>
        <fullName evidence="2">Glutaredoxin</fullName>
    </submittedName>
</protein>
<dbReference type="PROSITE" id="PS51354">
    <property type="entry name" value="GLUTAREDOXIN_2"/>
    <property type="match status" value="1"/>
</dbReference>
<evidence type="ECO:0000313" key="3">
    <source>
        <dbReference type="Proteomes" id="UP000193685"/>
    </source>
</evidence>
<dbReference type="InterPro" id="IPR014025">
    <property type="entry name" value="Glutaredoxin_subgr"/>
</dbReference>
<dbReference type="GO" id="GO:0034599">
    <property type="term" value="P:cellular response to oxidative stress"/>
    <property type="evidence" value="ECO:0007669"/>
    <property type="project" value="TreeGrafter"/>
</dbReference>
<dbReference type="GO" id="GO:0015038">
    <property type="term" value="F:glutathione disulfide oxidoreductase activity"/>
    <property type="evidence" value="ECO:0007669"/>
    <property type="project" value="TreeGrafter"/>
</dbReference>
<dbReference type="GO" id="GO:0005737">
    <property type="term" value="C:cytoplasm"/>
    <property type="evidence" value="ECO:0007669"/>
    <property type="project" value="TreeGrafter"/>
</dbReference>
<dbReference type="RefSeq" id="XP_040721795.1">
    <property type="nucleotide sequence ID" value="XM_040867207.1"/>
</dbReference>
<comment type="caution">
    <text evidence="2">The sequence shown here is derived from an EMBL/GenBank/DDBJ whole genome shotgun (WGS) entry which is preliminary data.</text>
</comment>
<dbReference type="InterPro" id="IPR036249">
    <property type="entry name" value="Thioredoxin-like_sf"/>
</dbReference>
<feature type="non-terminal residue" evidence="2">
    <location>
        <position position="91"/>
    </location>
</feature>
<dbReference type="OrthoDB" id="423313at2759"/>
<dbReference type="GO" id="GO:0005634">
    <property type="term" value="C:nucleus"/>
    <property type="evidence" value="ECO:0007669"/>
    <property type="project" value="TreeGrafter"/>
</dbReference>
<dbReference type="PANTHER" id="PTHR45694">
    <property type="entry name" value="GLUTAREDOXIN 2"/>
    <property type="match status" value="1"/>
</dbReference>
<evidence type="ECO:0000259" key="1">
    <source>
        <dbReference type="Pfam" id="PF00462"/>
    </source>
</evidence>
<dbReference type="InterPro" id="IPR002109">
    <property type="entry name" value="Glutaredoxin"/>
</dbReference>
<gene>
    <name evidence="2" type="ORF">BCR37DRAFT_335938</name>
</gene>
<dbReference type="Gene3D" id="3.40.30.10">
    <property type="entry name" value="Glutaredoxin"/>
    <property type="match status" value="1"/>
</dbReference>
<sequence length="91" mass="10326">VEKLISRHKVMVFSKSYCGHSRAAKTLLKQQGIQHTVVELDQHPNGAMMQKYLGAKTKQHTVPQTFKKGRFIGGNSDLQRHMEVGKLKKIL</sequence>
<keyword evidence="3" id="KW-1185">Reference proteome</keyword>
<dbReference type="CDD" id="cd03419">
    <property type="entry name" value="GRX_GRXh_1_2_like"/>
    <property type="match status" value="1"/>
</dbReference>
<feature type="non-terminal residue" evidence="2">
    <location>
        <position position="1"/>
    </location>
</feature>
<dbReference type="OMA" id="YACYELD"/>
<dbReference type="AlphaFoldDB" id="A0A1Y2ENU8"/>
<organism evidence="2 3">
    <name type="scientific">Protomyces lactucae-debilis</name>
    <dbReference type="NCBI Taxonomy" id="2754530"/>
    <lineage>
        <taxon>Eukaryota</taxon>
        <taxon>Fungi</taxon>
        <taxon>Dikarya</taxon>
        <taxon>Ascomycota</taxon>
        <taxon>Taphrinomycotina</taxon>
        <taxon>Taphrinomycetes</taxon>
        <taxon>Taphrinales</taxon>
        <taxon>Protomycetaceae</taxon>
        <taxon>Protomyces</taxon>
    </lineage>
</organism>
<evidence type="ECO:0000313" key="2">
    <source>
        <dbReference type="EMBL" id="ORY73202.1"/>
    </source>
</evidence>
<accession>A0A1Y2ENU8</accession>
<dbReference type="SUPFAM" id="SSF52833">
    <property type="entry name" value="Thioredoxin-like"/>
    <property type="match status" value="1"/>
</dbReference>
<dbReference type="STRING" id="56484.A0A1Y2ENU8"/>
<feature type="domain" description="Glutaredoxin" evidence="1">
    <location>
        <begin position="10"/>
        <end position="72"/>
    </location>
</feature>
<dbReference type="Pfam" id="PF00462">
    <property type="entry name" value="Glutaredoxin"/>
    <property type="match status" value="1"/>
</dbReference>
<proteinExistence type="predicted"/>
<dbReference type="GeneID" id="63783806"/>
<dbReference type="Proteomes" id="UP000193685">
    <property type="component" value="Unassembled WGS sequence"/>
</dbReference>
<dbReference type="PANTHER" id="PTHR45694:SF18">
    <property type="entry name" value="GLUTAREDOXIN-1-RELATED"/>
    <property type="match status" value="1"/>
</dbReference>